<evidence type="ECO:0000313" key="5">
    <source>
        <dbReference type="Proteomes" id="UP001162164"/>
    </source>
</evidence>
<evidence type="ECO:0000256" key="1">
    <source>
        <dbReference type="ARBA" id="ARBA00007806"/>
    </source>
</evidence>
<name>A0ABQ9JHH9_9CUCU</name>
<dbReference type="SUPFAM" id="SSF51445">
    <property type="entry name" value="(Trans)glycosidases"/>
    <property type="match status" value="1"/>
</dbReference>
<feature type="domain" description="Glycoside hydrolase family 31 TIM barrel" evidence="3">
    <location>
        <begin position="51"/>
        <end position="96"/>
    </location>
</feature>
<reference evidence="4" key="1">
    <citation type="journal article" date="2023" name="Insect Mol. Biol.">
        <title>Genome sequencing provides insights into the evolution of gene families encoding plant cell wall-degrading enzymes in longhorned beetles.</title>
        <authorList>
            <person name="Shin N.R."/>
            <person name="Okamura Y."/>
            <person name="Kirsch R."/>
            <person name="Pauchet Y."/>
        </authorList>
    </citation>
    <scope>NUCLEOTIDE SEQUENCE</scope>
    <source>
        <strain evidence="4">MMC_N1</strain>
    </source>
</reference>
<keyword evidence="2" id="KW-0378">Hydrolase</keyword>
<evidence type="ECO:0000259" key="3">
    <source>
        <dbReference type="Pfam" id="PF01055"/>
    </source>
</evidence>
<dbReference type="EMBL" id="JAPWTJ010000527">
    <property type="protein sequence ID" value="KAJ8977590.1"/>
    <property type="molecule type" value="Genomic_DNA"/>
</dbReference>
<dbReference type="InterPro" id="IPR017853">
    <property type="entry name" value="GH"/>
</dbReference>
<sequence length="145" mass="16650">MSQQFLKRRTKQWMETASIMRNGCIETCTTSMDFIKRWAPIKVYWKGGDYKIRPFVLSRSIFAGSQRFTAHWTGDNVASWEHLRLSISMILTESLADHMVEASRGDTYRAGAELEPTQPSYGHLCRLSESKAFTKVTVENNYSQG</sequence>
<organism evidence="4 5">
    <name type="scientific">Molorchus minor</name>
    <dbReference type="NCBI Taxonomy" id="1323400"/>
    <lineage>
        <taxon>Eukaryota</taxon>
        <taxon>Metazoa</taxon>
        <taxon>Ecdysozoa</taxon>
        <taxon>Arthropoda</taxon>
        <taxon>Hexapoda</taxon>
        <taxon>Insecta</taxon>
        <taxon>Pterygota</taxon>
        <taxon>Neoptera</taxon>
        <taxon>Endopterygota</taxon>
        <taxon>Coleoptera</taxon>
        <taxon>Polyphaga</taxon>
        <taxon>Cucujiformia</taxon>
        <taxon>Chrysomeloidea</taxon>
        <taxon>Cerambycidae</taxon>
        <taxon>Lamiinae</taxon>
        <taxon>Monochamini</taxon>
        <taxon>Molorchus</taxon>
    </lineage>
</organism>
<dbReference type="PANTHER" id="PTHR22762">
    <property type="entry name" value="ALPHA-GLUCOSIDASE"/>
    <property type="match status" value="1"/>
</dbReference>
<comment type="caution">
    <text evidence="4">The sequence shown here is derived from an EMBL/GenBank/DDBJ whole genome shotgun (WGS) entry which is preliminary data.</text>
</comment>
<dbReference type="PANTHER" id="PTHR22762:SF120">
    <property type="entry name" value="HETEROGLYCAN GLUCOSIDASE 1"/>
    <property type="match status" value="1"/>
</dbReference>
<keyword evidence="2" id="KW-0326">Glycosidase</keyword>
<dbReference type="InterPro" id="IPR000322">
    <property type="entry name" value="Glyco_hydro_31_TIM"/>
</dbReference>
<proteinExistence type="inferred from homology"/>
<accession>A0ABQ9JHH9</accession>
<keyword evidence="5" id="KW-1185">Reference proteome</keyword>
<evidence type="ECO:0000256" key="2">
    <source>
        <dbReference type="RuleBase" id="RU361185"/>
    </source>
</evidence>
<dbReference type="Gene3D" id="3.20.20.80">
    <property type="entry name" value="Glycosidases"/>
    <property type="match status" value="1"/>
</dbReference>
<evidence type="ECO:0000313" key="4">
    <source>
        <dbReference type="EMBL" id="KAJ8977590.1"/>
    </source>
</evidence>
<gene>
    <name evidence="4" type="ORF">NQ317_018358</name>
</gene>
<dbReference type="Proteomes" id="UP001162164">
    <property type="component" value="Unassembled WGS sequence"/>
</dbReference>
<protein>
    <recommendedName>
        <fullName evidence="3">Glycoside hydrolase family 31 TIM barrel domain-containing protein</fullName>
    </recommendedName>
</protein>
<dbReference type="Pfam" id="PF01055">
    <property type="entry name" value="Glyco_hydro_31_2nd"/>
    <property type="match status" value="1"/>
</dbReference>
<comment type="similarity">
    <text evidence="1 2">Belongs to the glycosyl hydrolase 31 family.</text>
</comment>